<accession>A0A916UN50</accession>
<dbReference type="EMBL" id="BMGG01000007">
    <property type="protein sequence ID" value="GGC78794.1"/>
    <property type="molecule type" value="Genomic_DNA"/>
</dbReference>
<organism evidence="2 3">
    <name type="scientific">Chelatococcus reniformis</name>
    <dbReference type="NCBI Taxonomy" id="1494448"/>
    <lineage>
        <taxon>Bacteria</taxon>
        <taxon>Pseudomonadati</taxon>
        <taxon>Pseudomonadota</taxon>
        <taxon>Alphaproteobacteria</taxon>
        <taxon>Hyphomicrobiales</taxon>
        <taxon>Chelatococcaceae</taxon>
        <taxon>Chelatococcus</taxon>
    </lineage>
</organism>
<evidence type="ECO:0000256" key="1">
    <source>
        <dbReference type="RuleBase" id="RU003860"/>
    </source>
</evidence>
<evidence type="ECO:0000313" key="2">
    <source>
        <dbReference type="EMBL" id="GGC78794.1"/>
    </source>
</evidence>
<dbReference type="InterPro" id="IPR002634">
    <property type="entry name" value="BolA"/>
</dbReference>
<reference evidence="2" key="2">
    <citation type="submission" date="2020-09" db="EMBL/GenBank/DDBJ databases">
        <authorList>
            <person name="Sun Q."/>
            <person name="Zhou Y."/>
        </authorList>
    </citation>
    <scope>NUCLEOTIDE SEQUENCE</scope>
    <source>
        <strain evidence="2">CGMCC 1.12919</strain>
    </source>
</reference>
<sequence length="94" mass="10299">MSRKDLIDGRLRAAFAPVHLAVTDDSHRHAGHRGARPEGETHFSVEIVSDAFAGKSRLERHRMVNAALADELVPERIHALAIIAKSPVEWTASA</sequence>
<dbReference type="Proteomes" id="UP000637002">
    <property type="component" value="Unassembled WGS sequence"/>
</dbReference>
<dbReference type="AlphaFoldDB" id="A0A916UN50"/>
<proteinExistence type="inferred from homology"/>
<dbReference type="Pfam" id="PF01722">
    <property type="entry name" value="BolA"/>
    <property type="match status" value="1"/>
</dbReference>
<comment type="similarity">
    <text evidence="1">Belongs to the BolA/IbaG family.</text>
</comment>
<dbReference type="GO" id="GO:0016226">
    <property type="term" value="P:iron-sulfur cluster assembly"/>
    <property type="evidence" value="ECO:0007669"/>
    <property type="project" value="TreeGrafter"/>
</dbReference>
<keyword evidence="3" id="KW-1185">Reference proteome</keyword>
<name>A0A916UN50_9HYPH</name>
<dbReference type="PANTHER" id="PTHR46230:SF7">
    <property type="entry name" value="BOLA-LIKE PROTEIN 1"/>
    <property type="match status" value="1"/>
</dbReference>
<evidence type="ECO:0000313" key="3">
    <source>
        <dbReference type="Proteomes" id="UP000637002"/>
    </source>
</evidence>
<gene>
    <name evidence="2" type="ORF">GCM10010994_41180</name>
</gene>
<reference evidence="2" key="1">
    <citation type="journal article" date="2014" name="Int. J. Syst. Evol. Microbiol.">
        <title>Complete genome sequence of Corynebacterium casei LMG S-19264T (=DSM 44701T), isolated from a smear-ripened cheese.</title>
        <authorList>
            <consortium name="US DOE Joint Genome Institute (JGI-PGF)"/>
            <person name="Walter F."/>
            <person name="Albersmeier A."/>
            <person name="Kalinowski J."/>
            <person name="Ruckert C."/>
        </authorList>
    </citation>
    <scope>NUCLEOTIDE SEQUENCE</scope>
    <source>
        <strain evidence="2">CGMCC 1.12919</strain>
    </source>
</reference>
<dbReference type="Gene3D" id="3.30.300.90">
    <property type="entry name" value="BolA-like"/>
    <property type="match status" value="1"/>
</dbReference>
<protein>
    <submittedName>
        <fullName evidence="2">BolA family transcriptional regulator</fullName>
    </submittedName>
</protein>
<dbReference type="RefSeq" id="WP_188611046.1">
    <property type="nucleotide sequence ID" value="NZ_BMGG01000007.1"/>
</dbReference>
<dbReference type="InterPro" id="IPR036065">
    <property type="entry name" value="BolA-like_sf"/>
</dbReference>
<dbReference type="PIRSF" id="PIRSF003113">
    <property type="entry name" value="BolA"/>
    <property type="match status" value="1"/>
</dbReference>
<comment type="caution">
    <text evidence="2">The sequence shown here is derived from an EMBL/GenBank/DDBJ whole genome shotgun (WGS) entry which is preliminary data.</text>
</comment>
<dbReference type="SUPFAM" id="SSF82657">
    <property type="entry name" value="BolA-like"/>
    <property type="match status" value="1"/>
</dbReference>
<dbReference type="PANTHER" id="PTHR46230">
    <property type="match status" value="1"/>
</dbReference>